<reference evidence="1 2" key="1">
    <citation type="submission" date="2020-02" db="EMBL/GenBank/DDBJ databases">
        <authorList>
            <person name="Ma Q."/>
            <person name="Huang Y."/>
            <person name="Song X."/>
            <person name="Pei D."/>
        </authorList>
    </citation>
    <scope>NUCLEOTIDE SEQUENCE [LARGE SCALE GENOMIC DNA]</scope>
    <source>
        <strain evidence="1">Sxm20200214</strain>
        <tissue evidence="1">Leaf</tissue>
    </source>
</reference>
<dbReference type="AlphaFoldDB" id="A0A8X7UVW1"/>
<dbReference type="Proteomes" id="UP000886595">
    <property type="component" value="Unassembled WGS sequence"/>
</dbReference>
<name>A0A8X7UVW1_BRACI</name>
<evidence type="ECO:0000313" key="2">
    <source>
        <dbReference type="Proteomes" id="UP000886595"/>
    </source>
</evidence>
<protein>
    <submittedName>
        <fullName evidence="1">Uncharacterized protein</fullName>
    </submittedName>
</protein>
<keyword evidence="2" id="KW-1185">Reference proteome</keyword>
<sequence length="83" mass="9433">MVKTQAKFLSLISLKHRFLLKNRRRYEVVDPTVSSAEDSARTVVSKVVDPAVTFVEDSARTVIQELMNPTEEFIATQLQRPQA</sequence>
<proteinExistence type="predicted"/>
<evidence type="ECO:0000313" key="1">
    <source>
        <dbReference type="EMBL" id="KAG2291661.1"/>
    </source>
</evidence>
<comment type="caution">
    <text evidence="1">The sequence shown here is derived from an EMBL/GenBank/DDBJ whole genome shotgun (WGS) entry which is preliminary data.</text>
</comment>
<dbReference type="EMBL" id="JAAMPC010000009">
    <property type="protein sequence ID" value="KAG2291661.1"/>
    <property type="molecule type" value="Genomic_DNA"/>
</dbReference>
<gene>
    <name evidence="1" type="ORF">Bca52824_038330</name>
</gene>
<accession>A0A8X7UVW1</accession>
<organism evidence="1 2">
    <name type="scientific">Brassica carinata</name>
    <name type="common">Ethiopian mustard</name>
    <name type="synonym">Abyssinian cabbage</name>
    <dbReference type="NCBI Taxonomy" id="52824"/>
    <lineage>
        <taxon>Eukaryota</taxon>
        <taxon>Viridiplantae</taxon>
        <taxon>Streptophyta</taxon>
        <taxon>Embryophyta</taxon>
        <taxon>Tracheophyta</taxon>
        <taxon>Spermatophyta</taxon>
        <taxon>Magnoliopsida</taxon>
        <taxon>eudicotyledons</taxon>
        <taxon>Gunneridae</taxon>
        <taxon>Pentapetalae</taxon>
        <taxon>rosids</taxon>
        <taxon>malvids</taxon>
        <taxon>Brassicales</taxon>
        <taxon>Brassicaceae</taxon>
        <taxon>Brassiceae</taxon>
        <taxon>Brassica</taxon>
    </lineage>
</organism>